<name>C0CMM0_BLAHS</name>
<dbReference type="eggNOG" id="COG0722">
    <property type="taxonomic scope" value="Bacteria"/>
</dbReference>
<dbReference type="EMBL" id="ACBZ01000111">
    <property type="protein sequence ID" value="EEG48985.1"/>
    <property type="molecule type" value="Genomic_DNA"/>
</dbReference>
<dbReference type="AlphaFoldDB" id="C0CMM0"/>
<evidence type="ECO:0000256" key="1">
    <source>
        <dbReference type="ARBA" id="ARBA00003726"/>
    </source>
</evidence>
<comment type="catalytic activity">
    <reaction evidence="7 8">
        <text>D-erythrose 4-phosphate + phosphoenolpyruvate + H2O = 7-phospho-2-dehydro-3-deoxy-D-arabino-heptonate + phosphate</text>
        <dbReference type="Rhea" id="RHEA:14717"/>
        <dbReference type="ChEBI" id="CHEBI:15377"/>
        <dbReference type="ChEBI" id="CHEBI:16897"/>
        <dbReference type="ChEBI" id="CHEBI:43474"/>
        <dbReference type="ChEBI" id="CHEBI:58394"/>
        <dbReference type="ChEBI" id="CHEBI:58702"/>
        <dbReference type="EC" id="2.5.1.54"/>
    </reaction>
</comment>
<keyword evidence="6 8" id="KW-0057">Aromatic amino acid biosynthesis</keyword>
<dbReference type="RefSeq" id="WP_005949175.1">
    <property type="nucleotide sequence ID" value="NZ_CP136423.1"/>
</dbReference>
<dbReference type="EC" id="2.5.1.54" evidence="8"/>
<dbReference type="GO" id="GO:0009073">
    <property type="term" value="P:aromatic amino acid family biosynthetic process"/>
    <property type="evidence" value="ECO:0007669"/>
    <property type="project" value="UniProtKB-KW"/>
</dbReference>
<evidence type="ECO:0000256" key="5">
    <source>
        <dbReference type="ARBA" id="ARBA00022679"/>
    </source>
</evidence>
<dbReference type="NCBIfam" id="TIGR00034">
    <property type="entry name" value="aroFGH"/>
    <property type="match status" value="1"/>
</dbReference>
<dbReference type="GO" id="GO:0003849">
    <property type="term" value="F:3-deoxy-7-phosphoheptulonate synthase activity"/>
    <property type="evidence" value="ECO:0007669"/>
    <property type="project" value="UniProtKB-EC"/>
</dbReference>
<proteinExistence type="inferred from homology"/>
<dbReference type="InterPro" id="IPR006219">
    <property type="entry name" value="DAHP_synth_1"/>
</dbReference>
<dbReference type="GeneID" id="86820903"/>
<evidence type="ECO:0000256" key="6">
    <source>
        <dbReference type="ARBA" id="ARBA00023141"/>
    </source>
</evidence>
<dbReference type="InterPro" id="IPR013785">
    <property type="entry name" value="Aldolase_TIM"/>
</dbReference>
<keyword evidence="4 8" id="KW-0028">Amino-acid biosynthesis</keyword>
<comment type="similarity">
    <text evidence="3 8">Belongs to the class-I DAHP synthase family.</text>
</comment>
<dbReference type="GO" id="GO:0009423">
    <property type="term" value="P:chorismate biosynthetic process"/>
    <property type="evidence" value="ECO:0007669"/>
    <property type="project" value="UniProtKB-UniPathway"/>
</dbReference>
<evidence type="ECO:0000256" key="2">
    <source>
        <dbReference type="ARBA" id="ARBA00004688"/>
    </source>
</evidence>
<protein>
    <recommendedName>
        <fullName evidence="8">Phospho-2-dehydro-3-deoxyheptonate aldolase</fullName>
        <ecNumber evidence="8">2.5.1.54</ecNumber>
    </recommendedName>
</protein>
<dbReference type="HOGENOM" id="CLU_030903_0_0_9"/>
<dbReference type="SUPFAM" id="SSF51569">
    <property type="entry name" value="Aldolase"/>
    <property type="match status" value="1"/>
</dbReference>
<evidence type="ECO:0000259" key="9">
    <source>
        <dbReference type="Pfam" id="PF00793"/>
    </source>
</evidence>
<dbReference type="PANTHER" id="PTHR21225:SF12">
    <property type="entry name" value="PHOSPHO-2-DEHYDRO-3-DEOXYHEPTONATE ALDOLASE, TYROSINE-INHIBITED"/>
    <property type="match status" value="1"/>
</dbReference>
<evidence type="ECO:0000256" key="7">
    <source>
        <dbReference type="ARBA" id="ARBA00047508"/>
    </source>
</evidence>
<gene>
    <name evidence="10" type="ORF">RUMHYD_02105</name>
</gene>
<dbReference type="Proteomes" id="UP000003100">
    <property type="component" value="Unassembled WGS sequence"/>
</dbReference>
<comment type="pathway">
    <text evidence="2 8">Metabolic intermediate biosynthesis; chorismate biosynthesis; chorismate from D-erythrose 4-phosphate and phosphoenolpyruvate: step 1/7.</text>
</comment>
<dbReference type="PANTHER" id="PTHR21225">
    <property type="entry name" value="PHOSPHO-2-DEHYDRO-3-DEOXYHEPTONATE ALDOLASE DAHP SYNTHETASE"/>
    <property type="match status" value="1"/>
</dbReference>
<evidence type="ECO:0000313" key="10">
    <source>
        <dbReference type="EMBL" id="EEG48985.1"/>
    </source>
</evidence>
<dbReference type="InterPro" id="IPR006218">
    <property type="entry name" value="DAHP1/KDSA"/>
</dbReference>
<dbReference type="GO" id="GO:0008652">
    <property type="term" value="P:amino acid biosynthetic process"/>
    <property type="evidence" value="ECO:0007669"/>
    <property type="project" value="UniProtKB-KW"/>
</dbReference>
<evidence type="ECO:0000256" key="4">
    <source>
        <dbReference type="ARBA" id="ARBA00022605"/>
    </source>
</evidence>
<sequence>MSFYYHTELPLPSDFKETYPLSEKMKEAKCRRDREISDIFTGKSHRFLVIIGPCSADREDAVCEYVCRLAKISEKTKDRLLIIPRIYTSKPRTTGTGYKGMLHQPNPLLSPDLAKGLVAVRKLHLRAFYESGLSAADELLYPEIRSYLDDLLSYEAVGARSVENQQHRLTASGMDIPVGMKNPTSGDLSIMFHAIYAAQQSQRFIFRGHEVTTDGNPLAHGILRGGQNRYGMPLPNYSLHDLEYCRREYEKKCLRNMAVLVDTNHANSNKHFKEQINIALDVLHSRRTNSGLHTLIKGLLIESYLVEGCQPLSSSQTYGQSITDPCLGWEDTETLLYRIAELCD</sequence>
<dbReference type="NCBIfam" id="NF009395">
    <property type="entry name" value="PRK12755.1"/>
    <property type="match status" value="1"/>
</dbReference>
<dbReference type="GO" id="GO:0005737">
    <property type="term" value="C:cytoplasm"/>
    <property type="evidence" value="ECO:0007669"/>
    <property type="project" value="TreeGrafter"/>
</dbReference>
<dbReference type="PATRIC" id="fig|476272.21.peg.1535"/>
<evidence type="ECO:0000313" key="11">
    <source>
        <dbReference type="Proteomes" id="UP000003100"/>
    </source>
</evidence>
<reference evidence="10 11" key="1">
    <citation type="submission" date="2009-01" db="EMBL/GenBank/DDBJ databases">
        <authorList>
            <person name="Fulton L."/>
            <person name="Clifton S."/>
            <person name="Fulton B."/>
            <person name="Xu J."/>
            <person name="Minx P."/>
            <person name="Pepin K.H."/>
            <person name="Johnson M."/>
            <person name="Bhonagiri V."/>
            <person name="Nash W.E."/>
            <person name="Mardis E.R."/>
            <person name="Wilson R.K."/>
        </authorList>
    </citation>
    <scope>NUCLEOTIDE SEQUENCE [LARGE SCALE GENOMIC DNA]</scope>
    <source>
        <strain evidence="11">DSM 10507 / JCM 14656 / S5a33</strain>
    </source>
</reference>
<feature type="domain" description="DAHP synthetase I/KDSA" evidence="9">
    <location>
        <begin position="35"/>
        <end position="335"/>
    </location>
</feature>
<dbReference type="Gene3D" id="3.20.20.70">
    <property type="entry name" value="Aldolase class I"/>
    <property type="match status" value="1"/>
</dbReference>
<dbReference type="Pfam" id="PF00793">
    <property type="entry name" value="DAHP_synth_1"/>
    <property type="match status" value="1"/>
</dbReference>
<organism evidence="10 11">
    <name type="scientific">Blautia hydrogenotrophica (strain DSM 10507 / JCM 14656 / S5a33)</name>
    <name type="common">Ruminococcus hydrogenotrophicus</name>
    <dbReference type="NCBI Taxonomy" id="476272"/>
    <lineage>
        <taxon>Bacteria</taxon>
        <taxon>Bacillati</taxon>
        <taxon>Bacillota</taxon>
        <taxon>Clostridia</taxon>
        <taxon>Lachnospirales</taxon>
        <taxon>Lachnospiraceae</taxon>
        <taxon>Blautia</taxon>
    </lineage>
</organism>
<dbReference type="UniPathway" id="UPA00053">
    <property type="reaction ID" value="UER00084"/>
</dbReference>
<comment type="function">
    <text evidence="1 8">Stereospecific condensation of phosphoenolpyruvate (PEP) and D-erythrose-4-phosphate (E4P) giving rise to 3-deoxy-D-arabino-heptulosonate-7-phosphate (DAHP).</text>
</comment>
<dbReference type="PIRSF" id="PIRSF001361">
    <property type="entry name" value="DAHP_synthase"/>
    <property type="match status" value="1"/>
</dbReference>
<reference evidence="10 11" key="2">
    <citation type="submission" date="2009-02" db="EMBL/GenBank/DDBJ databases">
        <title>Draft genome sequence of Blautia hydrogenotrophica DSM 10507 (Ruminococcus hydrogenotrophicus DSM 10507).</title>
        <authorList>
            <person name="Sudarsanam P."/>
            <person name="Ley R."/>
            <person name="Guruge J."/>
            <person name="Turnbaugh P.J."/>
            <person name="Mahowald M."/>
            <person name="Liep D."/>
            <person name="Gordon J."/>
        </authorList>
    </citation>
    <scope>NUCLEOTIDE SEQUENCE [LARGE SCALE GENOMIC DNA]</scope>
    <source>
        <strain evidence="11">DSM 10507 / JCM 14656 / S5a33</strain>
    </source>
</reference>
<accession>C0CMM0</accession>
<keyword evidence="5 8" id="KW-0808">Transferase</keyword>
<evidence type="ECO:0000256" key="3">
    <source>
        <dbReference type="ARBA" id="ARBA00007985"/>
    </source>
</evidence>
<keyword evidence="11" id="KW-1185">Reference proteome</keyword>
<evidence type="ECO:0000256" key="8">
    <source>
        <dbReference type="PIRNR" id="PIRNR001361"/>
    </source>
</evidence>